<comment type="caution">
    <text evidence="3">The sequence shown here is derived from an EMBL/GenBank/DDBJ whole genome shotgun (WGS) entry which is preliminary data.</text>
</comment>
<name>A0ABP8KK25_9ACTN</name>
<gene>
    <name evidence="3" type="ORF">GCM10023147_52280</name>
</gene>
<evidence type="ECO:0000313" key="4">
    <source>
        <dbReference type="Proteomes" id="UP001500635"/>
    </source>
</evidence>
<sequence>MGPMPIIAAIPPDVDLTAIEQQLKETGVAVLNPALQSTIPQLEQVVHQAEAKGVQNFKVIVLAHDYVPDTSLRDLGMKVSKDLGGKMTVLVMSPGQVAGQSNQLTRFQIEKGQDGHGIGARLPLSNPPVAASTFVDIATGATTSWTGITWALIAVVAVAAGIGRVVTRRKSRAVDAARKEAALAGASSGTAVQAGADGDRPAGSAG</sequence>
<dbReference type="Proteomes" id="UP001500635">
    <property type="component" value="Unassembled WGS sequence"/>
</dbReference>
<keyword evidence="4" id="KW-1185">Reference proteome</keyword>
<reference evidence="4" key="1">
    <citation type="journal article" date="2019" name="Int. J. Syst. Evol. Microbiol.">
        <title>The Global Catalogue of Microorganisms (GCM) 10K type strain sequencing project: providing services to taxonomists for standard genome sequencing and annotation.</title>
        <authorList>
            <consortium name="The Broad Institute Genomics Platform"/>
            <consortium name="The Broad Institute Genome Sequencing Center for Infectious Disease"/>
            <person name="Wu L."/>
            <person name="Ma J."/>
        </authorList>
    </citation>
    <scope>NUCLEOTIDE SEQUENCE [LARGE SCALE GENOMIC DNA]</scope>
    <source>
        <strain evidence="4">JCM 17688</strain>
    </source>
</reference>
<protein>
    <submittedName>
        <fullName evidence="3">Uncharacterized protein</fullName>
    </submittedName>
</protein>
<feature type="region of interest" description="Disordered" evidence="1">
    <location>
        <begin position="183"/>
        <end position="206"/>
    </location>
</feature>
<keyword evidence="2" id="KW-0472">Membrane</keyword>
<organism evidence="3 4">
    <name type="scientific">Tsukamurella soli</name>
    <dbReference type="NCBI Taxonomy" id="644556"/>
    <lineage>
        <taxon>Bacteria</taxon>
        <taxon>Bacillati</taxon>
        <taxon>Actinomycetota</taxon>
        <taxon>Actinomycetes</taxon>
        <taxon>Mycobacteriales</taxon>
        <taxon>Tsukamurellaceae</taxon>
        <taxon>Tsukamurella</taxon>
    </lineage>
</organism>
<proteinExistence type="predicted"/>
<dbReference type="InterPro" id="IPR046498">
    <property type="entry name" value="Rv1476-like"/>
</dbReference>
<evidence type="ECO:0000256" key="2">
    <source>
        <dbReference type="SAM" id="Phobius"/>
    </source>
</evidence>
<feature type="transmembrane region" description="Helical" evidence="2">
    <location>
        <begin position="147"/>
        <end position="166"/>
    </location>
</feature>
<dbReference type="RefSeq" id="WP_345001968.1">
    <property type="nucleotide sequence ID" value="NZ_BAABFR010000210.1"/>
</dbReference>
<keyword evidence="2" id="KW-1133">Transmembrane helix</keyword>
<evidence type="ECO:0000313" key="3">
    <source>
        <dbReference type="EMBL" id="GAA4408252.1"/>
    </source>
</evidence>
<accession>A0ABP8KK25</accession>
<keyword evidence="2" id="KW-0812">Transmembrane</keyword>
<evidence type="ECO:0000256" key="1">
    <source>
        <dbReference type="SAM" id="MobiDB-lite"/>
    </source>
</evidence>
<dbReference type="Pfam" id="PF20381">
    <property type="entry name" value="Rv1476"/>
    <property type="match status" value="1"/>
</dbReference>
<dbReference type="EMBL" id="BAABFR010000210">
    <property type="protein sequence ID" value="GAA4408252.1"/>
    <property type="molecule type" value="Genomic_DNA"/>
</dbReference>